<accession>A0AAE0K6P4</accession>
<dbReference type="InterPro" id="IPR032466">
    <property type="entry name" value="Metal_Hydrolase"/>
</dbReference>
<proteinExistence type="inferred from homology"/>
<keyword evidence="5" id="KW-0964">Secreted</keyword>
<dbReference type="EC" id="3.5.4.4" evidence="4"/>
<dbReference type="InterPro" id="IPR001365">
    <property type="entry name" value="A_deaminase_dom"/>
</dbReference>
<comment type="cofactor">
    <cofactor evidence="1">
        <name>Zn(2+)</name>
        <dbReference type="ChEBI" id="CHEBI:29105"/>
    </cofactor>
</comment>
<dbReference type="GO" id="GO:0006154">
    <property type="term" value="P:adenosine catabolic process"/>
    <property type="evidence" value="ECO:0007669"/>
    <property type="project" value="TreeGrafter"/>
</dbReference>
<name>A0AAE0K6P4_9PEZI</name>
<keyword evidence="12" id="KW-1185">Reference proteome</keyword>
<dbReference type="PANTHER" id="PTHR11409:SF39">
    <property type="entry name" value="ADENOSINE DEAMINASE 2"/>
    <property type="match status" value="1"/>
</dbReference>
<evidence type="ECO:0000256" key="5">
    <source>
        <dbReference type="ARBA" id="ARBA00022525"/>
    </source>
</evidence>
<evidence type="ECO:0000256" key="6">
    <source>
        <dbReference type="ARBA" id="ARBA00022723"/>
    </source>
</evidence>
<gene>
    <name evidence="11" type="ORF">B0H63DRAFT_314235</name>
</gene>
<evidence type="ECO:0000313" key="11">
    <source>
        <dbReference type="EMBL" id="KAK3370310.1"/>
    </source>
</evidence>
<dbReference type="InterPro" id="IPR006330">
    <property type="entry name" value="Ado/ade_deaminase"/>
</dbReference>
<dbReference type="EMBL" id="JAULSW010000009">
    <property type="protein sequence ID" value="KAK3370310.1"/>
    <property type="molecule type" value="Genomic_DNA"/>
</dbReference>
<evidence type="ECO:0000259" key="10">
    <source>
        <dbReference type="Pfam" id="PF00962"/>
    </source>
</evidence>
<keyword evidence="8" id="KW-0378">Hydrolase</keyword>
<dbReference type="GO" id="GO:0004000">
    <property type="term" value="F:adenosine deaminase activity"/>
    <property type="evidence" value="ECO:0007669"/>
    <property type="project" value="TreeGrafter"/>
</dbReference>
<reference evidence="11" key="1">
    <citation type="journal article" date="2023" name="Mol. Phylogenet. Evol.">
        <title>Genome-scale phylogeny and comparative genomics of the fungal order Sordariales.</title>
        <authorList>
            <person name="Hensen N."/>
            <person name="Bonometti L."/>
            <person name="Westerberg I."/>
            <person name="Brannstrom I.O."/>
            <person name="Guillou S."/>
            <person name="Cros-Aarteil S."/>
            <person name="Calhoun S."/>
            <person name="Haridas S."/>
            <person name="Kuo A."/>
            <person name="Mondo S."/>
            <person name="Pangilinan J."/>
            <person name="Riley R."/>
            <person name="LaButti K."/>
            <person name="Andreopoulos B."/>
            <person name="Lipzen A."/>
            <person name="Chen C."/>
            <person name="Yan M."/>
            <person name="Daum C."/>
            <person name="Ng V."/>
            <person name="Clum A."/>
            <person name="Steindorff A."/>
            <person name="Ohm R.A."/>
            <person name="Martin F."/>
            <person name="Silar P."/>
            <person name="Natvig D.O."/>
            <person name="Lalanne C."/>
            <person name="Gautier V."/>
            <person name="Ament-Velasquez S.L."/>
            <person name="Kruys A."/>
            <person name="Hutchinson M.I."/>
            <person name="Powell A.J."/>
            <person name="Barry K."/>
            <person name="Miller A.N."/>
            <person name="Grigoriev I.V."/>
            <person name="Debuchy R."/>
            <person name="Gladieux P."/>
            <person name="Hiltunen Thoren M."/>
            <person name="Johannesson H."/>
        </authorList>
    </citation>
    <scope>NUCLEOTIDE SEQUENCE</scope>
    <source>
        <strain evidence="11">CBS 232.78</strain>
    </source>
</reference>
<evidence type="ECO:0000256" key="7">
    <source>
        <dbReference type="ARBA" id="ARBA00022729"/>
    </source>
</evidence>
<comment type="catalytic activity">
    <reaction evidence="9">
        <text>adenosine + H2O + H(+) = inosine + NH4(+)</text>
        <dbReference type="Rhea" id="RHEA:24408"/>
        <dbReference type="ChEBI" id="CHEBI:15377"/>
        <dbReference type="ChEBI" id="CHEBI:15378"/>
        <dbReference type="ChEBI" id="CHEBI:16335"/>
        <dbReference type="ChEBI" id="CHEBI:17596"/>
        <dbReference type="ChEBI" id="CHEBI:28938"/>
        <dbReference type="EC" id="3.5.4.4"/>
    </reaction>
</comment>
<dbReference type="Gene3D" id="3.20.20.140">
    <property type="entry name" value="Metal-dependent hydrolases"/>
    <property type="match status" value="1"/>
</dbReference>
<keyword evidence="7" id="KW-0732">Signal</keyword>
<comment type="caution">
    <text evidence="11">The sequence shown here is derived from an EMBL/GenBank/DDBJ whole genome shotgun (WGS) entry which is preliminary data.</text>
</comment>
<dbReference type="SUPFAM" id="SSF51556">
    <property type="entry name" value="Metallo-dependent hydrolases"/>
    <property type="match status" value="1"/>
</dbReference>
<feature type="domain" description="Adenosine deaminase" evidence="10">
    <location>
        <begin position="220"/>
        <end position="527"/>
    </location>
</feature>
<dbReference type="GO" id="GO:0005576">
    <property type="term" value="C:extracellular region"/>
    <property type="evidence" value="ECO:0007669"/>
    <property type="project" value="UniProtKB-SubCell"/>
</dbReference>
<dbReference type="FunFam" id="3.20.20.140:FF:000017">
    <property type="entry name" value="Adenosine deaminase 2"/>
    <property type="match status" value="1"/>
</dbReference>
<protein>
    <recommendedName>
        <fullName evidence="4">adenosine deaminase</fullName>
        <ecNumber evidence="4">3.5.4.4</ecNumber>
    </recommendedName>
</protein>
<evidence type="ECO:0000256" key="1">
    <source>
        <dbReference type="ARBA" id="ARBA00001947"/>
    </source>
</evidence>
<dbReference type="GO" id="GO:0046872">
    <property type="term" value="F:metal ion binding"/>
    <property type="evidence" value="ECO:0007669"/>
    <property type="project" value="UniProtKB-KW"/>
</dbReference>
<keyword evidence="6" id="KW-0479">Metal-binding</keyword>
<evidence type="ECO:0000313" key="12">
    <source>
        <dbReference type="Proteomes" id="UP001285441"/>
    </source>
</evidence>
<organism evidence="11 12">
    <name type="scientific">Podospora didyma</name>
    <dbReference type="NCBI Taxonomy" id="330526"/>
    <lineage>
        <taxon>Eukaryota</taxon>
        <taxon>Fungi</taxon>
        <taxon>Dikarya</taxon>
        <taxon>Ascomycota</taxon>
        <taxon>Pezizomycotina</taxon>
        <taxon>Sordariomycetes</taxon>
        <taxon>Sordariomycetidae</taxon>
        <taxon>Sordariales</taxon>
        <taxon>Podosporaceae</taxon>
        <taxon>Podospora</taxon>
    </lineage>
</organism>
<dbReference type="AlphaFoldDB" id="A0AAE0K6P4"/>
<comment type="similarity">
    <text evidence="3">Belongs to the metallo-dependent hydrolases superfamily. Adenosine and AMP deaminases family. ADGF subfamily.</text>
</comment>
<evidence type="ECO:0000256" key="2">
    <source>
        <dbReference type="ARBA" id="ARBA00004613"/>
    </source>
</evidence>
<evidence type="ECO:0000256" key="8">
    <source>
        <dbReference type="ARBA" id="ARBA00022801"/>
    </source>
</evidence>
<comment type="subcellular location">
    <subcellularLocation>
        <location evidence="2">Secreted</location>
    </subcellularLocation>
</comment>
<evidence type="ECO:0000256" key="4">
    <source>
        <dbReference type="ARBA" id="ARBA00012784"/>
    </source>
</evidence>
<dbReference type="Proteomes" id="UP001285441">
    <property type="component" value="Unassembled WGS sequence"/>
</dbReference>
<dbReference type="CDD" id="cd01321">
    <property type="entry name" value="ADGF"/>
    <property type="match status" value="1"/>
</dbReference>
<evidence type="ECO:0000256" key="9">
    <source>
        <dbReference type="ARBA" id="ARBA00047764"/>
    </source>
</evidence>
<dbReference type="GO" id="GO:0046103">
    <property type="term" value="P:inosine biosynthetic process"/>
    <property type="evidence" value="ECO:0007669"/>
    <property type="project" value="TreeGrafter"/>
</dbReference>
<sequence>MPPLTDDEWAEMALELPDMDSSVIQKYLQNREALISEEKKQRSDYSFRQGLSPIAKKACEIVSRIRAEEMQTTWTSALEEELAQQMTTTVFPGMMFSLAKEKMESTKLWKIVTRMPKGALLHAHCDAMVDFDYLLELVLNTPGMHVACHTSHLATAEARKEQVVDIVFRAAANTSSSLWKEDYVPGTFVLMTQAAHEFPEGGRAGFLQWLKSRCIINQTDAVEQHHGVAEIWRKFVKCFEAIGAIIHYEPIWRAFLQRLMNQLVADGVYWVEIRFAWPLNYCREGSEVPEPDYNHMFQVIEEEVAKFQATEAGEPFWGLRMIWTTLRGLGTRSVVENMDDCITTKMAWPHLLAGYDLVGPEDVGRPLADLLPELFWFRKQCAQEGVNIPFFFHAGETLGDGDSTDNNLFDALLLGTRRIGHAFSLFKHPRLIEAVKDKRILVESCPISNEILRLTGSIQQHPLPALLARGVPCSLCNDDPAILGQGTEGMSHDFWQALQGWENLGLAGLGSLAENSVRWAAFEDQDTEAWTRDVRSASVGAGIKSARLRQWAVQWEHFCLWIVTEYGDKYGDGVDDVVGAGGLEKNQA</sequence>
<dbReference type="Pfam" id="PF00962">
    <property type="entry name" value="A_deaminase"/>
    <property type="match status" value="1"/>
</dbReference>
<evidence type="ECO:0000256" key="3">
    <source>
        <dbReference type="ARBA" id="ARBA00006083"/>
    </source>
</evidence>
<dbReference type="PANTHER" id="PTHR11409">
    <property type="entry name" value="ADENOSINE DEAMINASE"/>
    <property type="match status" value="1"/>
</dbReference>
<reference evidence="11" key="2">
    <citation type="submission" date="2023-06" db="EMBL/GenBank/DDBJ databases">
        <authorList>
            <consortium name="Lawrence Berkeley National Laboratory"/>
            <person name="Haridas S."/>
            <person name="Hensen N."/>
            <person name="Bonometti L."/>
            <person name="Westerberg I."/>
            <person name="Brannstrom I.O."/>
            <person name="Guillou S."/>
            <person name="Cros-Aarteil S."/>
            <person name="Calhoun S."/>
            <person name="Kuo A."/>
            <person name="Mondo S."/>
            <person name="Pangilinan J."/>
            <person name="Riley R."/>
            <person name="LaButti K."/>
            <person name="Andreopoulos B."/>
            <person name="Lipzen A."/>
            <person name="Chen C."/>
            <person name="Yanf M."/>
            <person name="Daum C."/>
            <person name="Ng V."/>
            <person name="Clum A."/>
            <person name="Steindorff A."/>
            <person name="Ohm R."/>
            <person name="Martin F."/>
            <person name="Silar P."/>
            <person name="Natvig D."/>
            <person name="Lalanne C."/>
            <person name="Gautier V."/>
            <person name="Ament-velasquez S.L."/>
            <person name="Kruys A."/>
            <person name="Hutchinson M.I."/>
            <person name="Powell A.J."/>
            <person name="Barry K."/>
            <person name="Miller A.N."/>
            <person name="Grigoriev I.V."/>
            <person name="Debuchy R."/>
            <person name="Gladieux P."/>
            <person name="Thoren M.H."/>
            <person name="Johannesson H."/>
        </authorList>
    </citation>
    <scope>NUCLEOTIDE SEQUENCE</scope>
    <source>
        <strain evidence="11">CBS 232.78</strain>
    </source>
</reference>